<feature type="compositionally biased region" description="Basic and acidic residues" evidence="3">
    <location>
        <begin position="713"/>
        <end position="724"/>
    </location>
</feature>
<evidence type="ECO:0000313" key="6">
    <source>
        <dbReference type="EMBL" id="WFD41440.1"/>
    </source>
</evidence>
<dbReference type="InterPro" id="IPR001487">
    <property type="entry name" value="Bromodomain"/>
</dbReference>
<evidence type="ECO:0000259" key="5">
    <source>
        <dbReference type="PROSITE" id="PS51525"/>
    </source>
</evidence>
<gene>
    <name evidence="6" type="ORF">MPSI1_000067</name>
</gene>
<feature type="domain" description="NET" evidence="5">
    <location>
        <begin position="700"/>
        <end position="783"/>
    </location>
</feature>
<feature type="domain" description="Bromo" evidence="4">
    <location>
        <begin position="480"/>
        <end position="552"/>
    </location>
</feature>
<dbReference type="Pfam" id="PF17035">
    <property type="entry name" value="BET"/>
    <property type="match status" value="1"/>
</dbReference>
<dbReference type="InterPro" id="IPR036427">
    <property type="entry name" value="Bromodomain-like_sf"/>
</dbReference>
<dbReference type="PANTHER" id="PTHR22880">
    <property type="entry name" value="FALZ-RELATED BROMODOMAIN-CONTAINING PROTEINS"/>
    <property type="match status" value="1"/>
</dbReference>
<feature type="compositionally biased region" description="Polar residues" evidence="3">
    <location>
        <begin position="94"/>
        <end position="140"/>
    </location>
</feature>
<feature type="compositionally biased region" description="Basic and acidic residues" evidence="3">
    <location>
        <begin position="810"/>
        <end position="822"/>
    </location>
</feature>
<feature type="region of interest" description="Disordered" evidence="3">
    <location>
        <begin position="652"/>
        <end position="724"/>
    </location>
</feature>
<dbReference type="PROSITE" id="PS51525">
    <property type="entry name" value="NET"/>
    <property type="match status" value="1"/>
</dbReference>
<dbReference type="InterPro" id="IPR050935">
    <property type="entry name" value="Bromo_chromatin_reader"/>
</dbReference>
<dbReference type="GO" id="GO:0005634">
    <property type="term" value="C:nucleus"/>
    <property type="evidence" value="ECO:0007669"/>
    <property type="project" value="TreeGrafter"/>
</dbReference>
<dbReference type="Gene3D" id="1.20.1270.220">
    <property type="match status" value="1"/>
</dbReference>
<feature type="compositionally biased region" description="Polar residues" evidence="3">
    <location>
        <begin position="155"/>
        <end position="165"/>
    </location>
</feature>
<evidence type="ECO:0000313" key="7">
    <source>
        <dbReference type="Proteomes" id="UP001214628"/>
    </source>
</evidence>
<feature type="compositionally biased region" description="Acidic residues" evidence="3">
    <location>
        <begin position="576"/>
        <end position="595"/>
    </location>
</feature>
<dbReference type="PRINTS" id="PR00503">
    <property type="entry name" value="BROMODOMAIN"/>
</dbReference>
<evidence type="ECO:0000256" key="1">
    <source>
        <dbReference type="ARBA" id="ARBA00023117"/>
    </source>
</evidence>
<feature type="compositionally biased region" description="Basic residues" evidence="3">
    <location>
        <begin position="685"/>
        <end position="699"/>
    </location>
</feature>
<accession>A0AAF0F257</accession>
<feature type="region of interest" description="Disordered" evidence="3">
    <location>
        <begin position="1"/>
        <end position="231"/>
    </location>
</feature>
<dbReference type="Gene3D" id="1.20.920.10">
    <property type="entry name" value="Bromodomain-like"/>
    <property type="match status" value="2"/>
</dbReference>
<name>A0AAF0F257_9BASI</name>
<keyword evidence="1 2" id="KW-0103">Bromodomain</keyword>
<dbReference type="SMART" id="SM00297">
    <property type="entry name" value="BROMO"/>
    <property type="match status" value="2"/>
</dbReference>
<proteinExistence type="predicted"/>
<dbReference type="PANTHER" id="PTHR22880:SF225">
    <property type="entry name" value="BROMODOMAIN-CONTAINING PROTEIN BET-1-RELATED"/>
    <property type="match status" value="1"/>
</dbReference>
<sequence>MADSELHAIASDQRDATSASQVGVPVDLQGAESAGSLSTDLTQDKQTEEDASIDLANTSVAGDSDSHLGTQDNAQKDHEPSVEHQDSLSAEPETATQSTNPHSTTNAADDQASNGTSQVPGASITDDSQASHIASNSPPVETNAEHAPSAEETLPNGSEPSSVHPSGTEDVARESHSVPADTAENTDRDQVSSPMLSGEVNVANTEAHSPSTGDVHTQASNDPDPVSKAEEPVDPTQIEMALPYVKYAQNTIRSLKSRREAAAFLQPVDPIALKIPHYTQMIRNPMDLGTIDQKLALTAFQLKGGPNAPQNRMSDKLKQAVDAGRVKLDQDSYKTLADYERDVYLVFDNCRQFNGPDHIFTKNAEVLRTVFEKQRPGLLHAVEAANEQSASEARRRSSNSLPTIRRSINGSRPKREIHPPTNRDLPWSEEHLHPASKRAILNRHGKNGHMSQREQAYWSKVVNDELKFCVRVVDELLKPANRDVAWVFYDLPAKDFDWAPAYYATIKKPVALTPIQKKLKTGGYADLAAFDADMQLLFQNCFTFNPPDSDVYAMGQKLKDVYESKMQKKPVPPPFEPEEEMDVDDDDDDDDIDPDDANAVLVQQLQRQIAELEGTLETLENSKSKNPVLITSTRVALNSVQAALAGAMSVSSMMNKKGKKRSQSDGLGSAKKKNKGEIKKTTPSKTKKSNHSPAPRKRSAGSDDEDVRTVTFDQKEELAAKITELTDERLEGAIRILNEDKPPGQQGAEDDEIELDIDELSPQTLFKLYKYVVRPKKKVAGAEVGANGKPVPASQPIDGRKRGTGGLKKKNLDETEEAERIARLQQQLEQFNDPDHMPKPSTPGAEPDASSKHDDLVPSDISSGEDDSDSESDMD</sequence>
<reference evidence="6" key="1">
    <citation type="submission" date="2023-02" db="EMBL/GenBank/DDBJ databases">
        <title>Mating type loci evolution in Malassezia.</title>
        <authorList>
            <person name="Coelho M.A."/>
        </authorList>
    </citation>
    <scope>NUCLEOTIDE SEQUENCE</scope>
    <source>
        <strain evidence="6">CBS 14136</strain>
    </source>
</reference>
<protein>
    <submittedName>
        <fullName evidence="6">Uncharacterized protein</fullName>
    </submittedName>
</protein>
<dbReference type="Pfam" id="PF00439">
    <property type="entry name" value="Bromodomain"/>
    <property type="match status" value="3"/>
</dbReference>
<dbReference type="GO" id="GO:0006338">
    <property type="term" value="P:chromatin remodeling"/>
    <property type="evidence" value="ECO:0007669"/>
    <property type="project" value="TreeGrafter"/>
</dbReference>
<dbReference type="SUPFAM" id="SSF47370">
    <property type="entry name" value="Bromodomain"/>
    <property type="match status" value="2"/>
</dbReference>
<dbReference type="Proteomes" id="UP001214628">
    <property type="component" value="Chromosome 1"/>
</dbReference>
<feature type="region of interest" description="Disordered" evidence="3">
    <location>
        <begin position="384"/>
        <end position="428"/>
    </location>
</feature>
<evidence type="ECO:0000256" key="3">
    <source>
        <dbReference type="SAM" id="MobiDB-lite"/>
    </source>
</evidence>
<feature type="domain" description="Bromo" evidence="4">
    <location>
        <begin position="256"/>
        <end position="361"/>
    </location>
</feature>
<feature type="region of interest" description="Disordered" evidence="3">
    <location>
        <begin position="565"/>
        <end position="595"/>
    </location>
</feature>
<feature type="compositionally biased region" description="Polar residues" evidence="3">
    <location>
        <begin position="202"/>
        <end position="221"/>
    </location>
</feature>
<dbReference type="InterPro" id="IPR038336">
    <property type="entry name" value="NET_sf"/>
</dbReference>
<organism evidence="6 7">
    <name type="scientific">Malassezia psittaci</name>
    <dbReference type="NCBI Taxonomy" id="1821823"/>
    <lineage>
        <taxon>Eukaryota</taxon>
        <taxon>Fungi</taxon>
        <taxon>Dikarya</taxon>
        <taxon>Basidiomycota</taxon>
        <taxon>Ustilaginomycotina</taxon>
        <taxon>Malasseziomycetes</taxon>
        <taxon>Malasseziales</taxon>
        <taxon>Malasseziaceae</taxon>
        <taxon>Malassezia</taxon>
    </lineage>
</organism>
<evidence type="ECO:0000259" key="4">
    <source>
        <dbReference type="PROSITE" id="PS50014"/>
    </source>
</evidence>
<dbReference type="GO" id="GO:0000785">
    <property type="term" value="C:chromatin"/>
    <property type="evidence" value="ECO:0007669"/>
    <property type="project" value="TreeGrafter"/>
</dbReference>
<evidence type="ECO:0000256" key="2">
    <source>
        <dbReference type="PROSITE-ProRule" id="PRU00035"/>
    </source>
</evidence>
<feature type="compositionally biased region" description="Basic and acidic residues" evidence="3">
    <location>
        <begin position="74"/>
        <end position="86"/>
    </location>
</feature>
<keyword evidence="7" id="KW-1185">Reference proteome</keyword>
<feature type="compositionally biased region" description="Polar residues" evidence="3">
    <location>
        <begin position="55"/>
        <end position="73"/>
    </location>
</feature>
<dbReference type="EMBL" id="CP118375">
    <property type="protein sequence ID" value="WFD41440.1"/>
    <property type="molecule type" value="Genomic_DNA"/>
</dbReference>
<dbReference type="InterPro" id="IPR027353">
    <property type="entry name" value="NET_dom"/>
</dbReference>
<dbReference type="PROSITE" id="PS50014">
    <property type="entry name" value="BROMODOMAIN_2"/>
    <property type="match status" value="2"/>
</dbReference>
<feature type="compositionally biased region" description="Acidic residues" evidence="3">
    <location>
        <begin position="863"/>
        <end position="875"/>
    </location>
</feature>
<feature type="region of interest" description="Disordered" evidence="3">
    <location>
        <begin position="780"/>
        <end position="875"/>
    </location>
</feature>
<dbReference type="AlphaFoldDB" id="A0AAF0F257"/>
<dbReference type="GO" id="GO:0006355">
    <property type="term" value="P:regulation of DNA-templated transcription"/>
    <property type="evidence" value="ECO:0007669"/>
    <property type="project" value="TreeGrafter"/>
</dbReference>